<dbReference type="RefSeq" id="WP_153546744.1">
    <property type="nucleotide sequence ID" value="NZ_WIXK01000003.1"/>
</dbReference>
<dbReference type="AlphaFoldDB" id="A0A844AL94"/>
<dbReference type="Gene3D" id="3.40.190.10">
    <property type="entry name" value="Periplasmic binding protein-like II"/>
    <property type="match status" value="2"/>
</dbReference>
<dbReference type="SUPFAM" id="SSF53850">
    <property type="entry name" value="Periplasmic binding protein-like II"/>
    <property type="match status" value="1"/>
</dbReference>
<dbReference type="FunFam" id="1.10.10.10:FF:000038">
    <property type="entry name" value="Glycine cleavage system transcriptional activator"/>
    <property type="match status" value="1"/>
</dbReference>
<accession>A0A844AL94</accession>
<dbReference type="InterPro" id="IPR005119">
    <property type="entry name" value="LysR_subst-bd"/>
</dbReference>
<evidence type="ECO:0000256" key="1">
    <source>
        <dbReference type="ARBA" id="ARBA00009437"/>
    </source>
</evidence>
<feature type="domain" description="HTH lysR-type" evidence="5">
    <location>
        <begin position="11"/>
        <end position="68"/>
    </location>
</feature>
<dbReference type="Gene3D" id="1.10.10.10">
    <property type="entry name" value="Winged helix-like DNA-binding domain superfamily/Winged helix DNA-binding domain"/>
    <property type="match status" value="1"/>
</dbReference>
<evidence type="ECO:0000313" key="6">
    <source>
        <dbReference type="EMBL" id="MQY42515.1"/>
    </source>
</evidence>
<comment type="caution">
    <text evidence="6">The sequence shown here is derived from an EMBL/GenBank/DDBJ whole genome shotgun (WGS) entry which is preliminary data.</text>
</comment>
<dbReference type="NCBIfam" id="NF008352">
    <property type="entry name" value="PRK11139.1"/>
    <property type="match status" value="1"/>
</dbReference>
<reference evidence="6 7" key="1">
    <citation type="submission" date="2019-10" db="EMBL/GenBank/DDBJ databases">
        <title>Epibacterium sp. nov., isolated from seawater.</title>
        <authorList>
            <person name="Zhang X."/>
            <person name="Li N."/>
        </authorList>
    </citation>
    <scope>NUCLEOTIDE SEQUENCE [LARGE SCALE GENOMIC DNA]</scope>
    <source>
        <strain evidence="6 7">SM1969</strain>
    </source>
</reference>
<dbReference type="InterPro" id="IPR036390">
    <property type="entry name" value="WH_DNA-bd_sf"/>
</dbReference>
<dbReference type="SUPFAM" id="SSF46785">
    <property type="entry name" value="Winged helix' DNA-binding domain"/>
    <property type="match status" value="1"/>
</dbReference>
<dbReference type="PROSITE" id="PS50931">
    <property type="entry name" value="HTH_LYSR"/>
    <property type="match status" value="1"/>
</dbReference>
<dbReference type="GO" id="GO:0003700">
    <property type="term" value="F:DNA-binding transcription factor activity"/>
    <property type="evidence" value="ECO:0007669"/>
    <property type="project" value="InterPro"/>
</dbReference>
<evidence type="ECO:0000259" key="5">
    <source>
        <dbReference type="PROSITE" id="PS50931"/>
    </source>
</evidence>
<keyword evidence="2" id="KW-0805">Transcription regulation</keyword>
<dbReference type="PANTHER" id="PTHR30537">
    <property type="entry name" value="HTH-TYPE TRANSCRIPTIONAL REGULATOR"/>
    <property type="match status" value="1"/>
</dbReference>
<evidence type="ECO:0000256" key="2">
    <source>
        <dbReference type="ARBA" id="ARBA00023015"/>
    </source>
</evidence>
<proteinExistence type="inferred from homology"/>
<dbReference type="Proteomes" id="UP000436694">
    <property type="component" value="Unassembled WGS sequence"/>
</dbReference>
<dbReference type="CDD" id="cd08432">
    <property type="entry name" value="PBP2_GcdR_TrpI_HvrB_AmpR_like"/>
    <property type="match status" value="1"/>
</dbReference>
<evidence type="ECO:0000256" key="4">
    <source>
        <dbReference type="ARBA" id="ARBA00023163"/>
    </source>
</evidence>
<dbReference type="GO" id="GO:0006351">
    <property type="term" value="P:DNA-templated transcription"/>
    <property type="evidence" value="ECO:0007669"/>
    <property type="project" value="TreeGrafter"/>
</dbReference>
<name>A0A844AL94_9RHOB</name>
<evidence type="ECO:0000256" key="3">
    <source>
        <dbReference type="ARBA" id="ARBA00023125"/>
    </source>
</evidence>
<dbReference type="InterPro" id="IPR000847">
    <property type="entry name" value="LysR_HTH_N"/>
</dbReference>
<keyword evidence="3" id="KW-0238">DNA-binding</keyword>
<dbReference type="InterPro" id="IPR036388">
    <property type="entry name" value="WH-like_DNA-bd_sf"/>
</dbReference>
<dbReference type="Pfam" id="PF00126">
    <property type="entry name" value="HTH_1"/>
    <property type="match status" value="1"/>
</dbReference>
<dbReference type="InterPro" id="IPR058163">
    <property type="entry name" value="LysR-type_TF_proteobact-type"/>
</dbReference>
<protein>
    <submittedName>
        <fullName evidence="6">Transcriptional regulator GcvA</fullName>
    </submittedName>
</protein>
<comment type="similarity">
    <text evidence="1">Belongs to the LysR transcriptional regulatory family.</text>
</comment>
<gene>
    <name evidence="6" type="primary">gcvA</name>
    <name evidence="6" type="ORF">GG681_07660</name>
</gene>
<dbReference type="Pfam" id="PF03466">
    <property type="entry name" value="LysR_substrate"/>
    <property type="match status" value="1"/>
</dbReference>
<dbReference type="PANTHER" id="PTHR30537:SF26">
    <property type="entry name" value="GLYCINE CLEAVAGE SYSTEM TRANSCRIPTIONAL ACTIVATOR"/>
    <property type="match status" value="1"/>
</dbReference>
<dbReference type="GO" id="GO:0043565">
    <property type="term" value="F:sequence-specific DNA binding"/>
    <property type="evidence" value="ECO:0007669"/>
    <property type="project" value="TreeGrafter"/>
</dbReference>
<sequence>MPHTDRSNRLPPLKALQAFEAAARHLSFKMAAEELCVTPTAISHQVKALEDHLGVKLFHRLTRSLRLTGEGDAYARLVIQGFQKLSEASTVLGSDEIKGELVVSTTTSFAGQWLAHRLPDFLSEYPGLSVRILSSDTVSDFARDGIDVAIRYGFGGYKDFHAAWVLDDFATPVCTKEFGAQLQHPSDLLDQPLVNYEWSGFSKIDPSWAKWFHAAGVKDASNSVITTFSDAHMCLQAARDGHGVALVSVIAAARDLEHKQLDMPFDIRLKDKSYYLVCPPANFAQAKVRVFQDWLLAQADLFRDSDIGLRVLDDAPG</sequence>
<dbReference type="PRINTS" id="PR00039">
    <property type="entry name" value="HTHLYSR"/>
</dbReference>
<dbReference type="EMBL" id="WIXK01000003">
    <property type="protein sequence ID" value="MQY42515.1"/>
    <property type="molecule type" value="Genomic_DNA"/>
</dbReference>
<keyword evidence="7" id="KW-1185">Reference proteome</keyword>
<organism evidence="6 7">
    <name type="scientific">Tritonibacter aquimaris</name>
    <dbReference type="NCBI Taxonomy" id="2663379"/>
    <lineage>
        <taxon>Bacteria</taxon>
        <taxon>Pseudomonadati</taxon>
        <taxon>Pseudomonadota</taxon>
        <taxon>Alphaproteobacteria</taxon>
        <taxon>Rhodobacterales</taxon>
        <taxon>Paracoccaceae</taxon>
        <taxon>Tritonibacter</taxon>
    </lineage>
</organism>
<evidence type="ECO:0000313" key="7">
    <source>
        <dbReference type="Proteomes" id="UP000436694"/>
    </source>
</evidence>
<keyword evidence="4" id="KW-0804">Transcription</keyword>